<dbReference type="OrthoDB" id="10249311at2759"/>
<dbReference type="HOGENOM" id="CLU_023414_1_1_1"/>
<feature type="compositionally biased region" description="Polar residues" evidence="1">
    <location>
        <begin position="1"/>
        <end position="34"/>
    </location>
</feature>
<evidence type="ECO:0008006" key="4">
    <source>
        <dbReference type="Google" id="ProtNLM"/>
    </source>
</evidence>
<evidence type="ECO:0000313" key="3">
    <source>
        <dbReference type="Proteomes" id="UP000053259"/>
    </source>
</evidence>
<accession>A0A0D2APQ0</accession>
<feature type="region of interest" description="Disordered" evidence="1">
    <location>
        <begin position="1"/>
        <end position="143"/>
    </location>
</feature>
<sequence length="541" mass="59825">MATMSATQQIRTITPPSSSHGNSAWDYENQQSAYTDDKPPRAGQSDSRPPLSQNVNGSRKMSYGSDTNARVTPGPENDSASMRKMSRKKSSIRQDSESDASFDMYKTTSGSRSISNGIDRSGKRKPSNAKIRNPEDDEDNWIHRDKLAQIESRELEEAGFPVVRTSRSGSRAGAGTAYVRQDDYEQDGDVDEYKTPKNHDTKRQRVVSPIPAEEEEDEGFDFELRTPEEVAAEQESRYFQSPPLKPNGTRIPMPKQSPVPVPSIIMERDSPLPRSRASSGTGIPEIRSRSRSISSQVMLEDDVPRTPLEARRPSASDDSPSSSPPKTKAPAKGSSTSGTRKASNQRNASGTSKYRASSQQNRNSPEKRPGTSSGRPSTSHRPEGDPPWLATMYKPDPRLPPDQQMLPTHARRLAQEKWEKEGKTGTVYDREFRLLNTEEIERPLSLDFSNKDTKPTEKSRPANIQTENKWPLASPLGSPNQASRPGTSGTEHGGYSTMPKITTPPIAAPTPAKVEKPQEHVKLPEPNEEVNEKKGCCCIVM</sequence>
<name>A0A0D2APQ0_9PEZI</name>
<protein>
    <recommendedName>
        <fullName evidence="4">TeaA receptor TeaR</fullName>
    </recommendedName>
</protein>
<gene>
    <name evidence="2" type="ORF">PV09_07425</name>
</gene>
<dbReference type="AlphaFoldDB" id="A0A0D2APQ0"/>
<feature type="region of interest" description="Disordered" evidence="1">
    <location>
        <begin position="437"/>
        <end position="529"/>
    </location>
</feature>
<feature type="compositionally biased region" description="Polar residues" evidence="1">
    <location>
        <begin position="370"/>
        <end position="379"/>
    </location>
</feature>
<feature type="compositionally biased region" description="Polar residues" evidence="1">
    <location>
        <begin position="477"/>
        <end position="490"/>
    </location>
</feature>
<feature type="compositionally biased region" description="Low complexity" evidence="1">
    <location>
        <begin position="499"/>
        <end position="512"/>
    </location>
</feature>
<dbReference type="VEuPathDB" id="FungiDB:PV09_07425"/>
<evidence type="ECO:0000256" key="1">
    <source>
        <dbReference type="SAM" id="MobiDB-lite"/>
    </source>
</evidence>
<dbReference type="EMBL" id="KN847557">
    <property type="protein sequence ID" value="KIW01139.1"/>
    <property type="molecule type" value="Genomic_DNA"/>
</dbReference>
<proteinExistence type="predicted"/>
<feature type="compositionally biased region" description="Acidic residues" evidence="1">
    <location>
        <begin position="212"/>
        <end position="221"/>
    </location>
</feature>
<organism evidence="2 3">
    <name type="scientific">Verruconis gallopava</name>
    <dbReference type="NCBI Taxonomy" id="253628"/>
    <lineage>
        <taxon>Eukaryota</taxon>
        <taxon>Fungi</taxon>
        <taxon>Dikarya</taxon>
        <taxon>Ascomycota</taxon>
        <taxon>Pezizomycotina</taxon>
        <taxon>Dothideomycetes</taxon>
        <taxon>Pleosporomycetidae</taxon>
        <taxon>Venturiales</taxon>
        <taxon>Sympoventuriaceae</taxon>
        <taxon>Verruconis</taxon>
    </lineage>
</organism>
<feature type="region of interest" description="Disordered" evidence="1">
    <location>
        <begin position="166"/>
        <end position="424"/>
    </location>
</feature>
<feature type="compositionally biased region" description="Basic and acidic residues" evidence="1">
    <location>
        <begin position="439"/>
        <end position="460"/>
    </location>
</feature>
<feature type="compositionally biased region" description="Polar residues" evidence="1">
    <location>
        <begin position="336"/>
        <end position="363"/>
    </location>
</feature>
<feature type="compositionally biased region" description="Low complexity" evidence="1">
    <location>
        <begin position="316"/>
        <end position="335"/>
    </location>
</feature>
<feature type="compositionally biased region" description="Polar residues" evidence="1">
    <location>
        <begin position="106"/>
        <end position="118"/>
    </location>
</feature>
<feature type="compositionally biased region" description="Basic and acidic residues" evidence="1">
    <location>
        <begin position="302"/>
        <end position="315"/>
    </location>
</feature>
<dbReference type="InParanoid" id="A0A0D2APQ0"/>
<dbReference type="GeneID" id="27315398"/>
<feature type="compositionally biased region" description="Basic and acidic residues" evidence="1">
    <location>
        <begin position="413"/>
        <end position="424"/>
    </location>
</feature>
<dbReference type="RefSeq" id="XP_016211008.1">
    <property type="nucleotide sequence ID" value="XM_016361188.1"/>
</dbReference>
<evidence type="ECO:0000313" key="2">
    <source>
        <dbReference type="EMBL" id="KIW01139.1"/>
    </source>
</evidence>
<feature type="compositionally biased region" description="Basic and acidic residues" evidence="1">
    <location>
        <begin position="513"/>
        <end position="529"/>
    </location>
</feature>
<reference evidence="2 3" key="1">
    <citation type="submission" date="2015-01" db="EMBL/GenBank/DDBJ databases">
        <title>The Genome Sequence of Ochroconis gallopava CBS43764.</title>
        <authorList>
            <consortium name="The Broad Institute Genomics Platform"/>
            <person name="Cuomo C."/>
            <person name="de Hoog S."/>
            <person name="Gorbushina A."/>
            <person name="Stielow B."/>
            <person name="Teixiera M."/>
            <person name="Abouelleil A."/>
            <person name="Chapman S.B."/>
            <person name="Priest M."/>
            <person name="Young S.K."/>
            <person name="Wortman J."/>
            <person name="Nusbaum C."/>
            <person name="Birren B."/>
        </authorList>
    </citation>
    <scope>NUCLEOTIDE SEQUENCE [LARGE SCALE GENOMIC DNA]</scope>
    <source>
        <strain evidence="2 3">CBS 43764</strain>
    </source>
</reference>
<keyword evidence="3" id="KW-1185">Reference proteome</keyword>
<feature type="compositionally biased region" description="Basic and acidic residues" evidence="1">
    <location>
        <begin position="191"/>
        <end position="203"/>
    </location>
</feature>
<feature type="compositionally biased region" description="Polar residues" evidence="1">
    <location>
        <begin position="44"/>
        <end position="70"/>
    </location>
</feature>
<dbReference type="STRING" id="253628.A0A0D2APQ0"/>
<dbReference type="Proteomes" id="UP000053259">
    <property type="component" value="Unassembled WGS sequence"/>
</dbReference>